<dbReference type="AlphaFoldDB" id="A0A125W7V8"/>
<dbReference type="SFLD" id="SFLDS00003">
    <property type="entry name" value="Haloacid_Dehalogenase"/>
    <property type="match status" value="1"/>
</dbReference>
<sequence length="270" mass="30042">MSIKLVAIDIDGTLLNSQHKITPRVKEALQKANEQGVRIVLCTGRPLPGVKEQLDELALYGENDFVITYNGSLVQATKDNAIISRYTLSYEDFLEIEMYSRKVGAHLHTIDDSAIYTANRNIGKYTIHEASLVNMPLKYRTVDEMTPEMNIIKMMMIDEPEVLDPAIAKLPLHFTEKYTTVKSTPFYYEIMNKNASKGNALAKLADHLGLNKDEVMAIGDNENDLSMIDYAGIGVAMGNATENVKTIADVHTTSNDEDGVAQIIEKMVLI</sequence>
<dbReference type="PANTHER" id="PTHR10000">
    <property type="entry name" value="PHOSPHOSERINE PHOSPHATASE"/>
    <property type="match status" value="1"/>
</dbReference>
<dbReference type="InterPro" id="IPR000150">
    <property type="entry name" value="Cof"/>
</dbReference>
<comment type="caution">
    <text evidence="1">The sequence shown here is derived from an EMBL/GenBank/DDBJ whole genome shotgun (WGS) entry which is preliminary data.</text>
</comment>
<dbReference type="EMBL" id="AEBR01000025">
    <property type="protein sequence ID" value="EFM83420.1"/>
    <property type="molecule type" value="Genomic_DNA"/>
</dbReference>
<dbReference type="Gene3D" id="3.40.50.1000">
    <property type="entry name" value="HAD superfamily/HAD-like"/>
    <property type="match status" value="1"/>
</dbReference>
<dbReference type="InterPro" id="IPR006379">
    <property type="entry name" value="HAD-SF_hydro_IIB"/>
</dbReference>
<dbReference type="NCBIfam" id="NF007806">
    <property type="entry name" value="PRK10513.1"/>
    <property type="match status" value="1"/>
</dbReference>
<dbReference type="PROSITE" id="PS01229">
    <property type="entry name" value="COF_2"/>
    <property type="match status" value="1"/>
</dbReference>
<dbReference type="PANTHER" id="PTHR10000:SF8">
    <property type="entry name" value="HAD SUPERFAMILY HYDROLASE-LIKE, TYPE 3"/>
    <property type="match status" value="1"/>
</dbReference>
<dbReference type="Pfam" id="PF08282">
    <property type="entry name" value="Hydrolase_3"/>
    <property type="match status" value="1"/>
</dbReference>
<proteinExistence type="predicted"/>
<reference evidence="1 2" key="1">
    <citation type="submission" date="2010-07" db="EMBL/GenBank/DDBJ databases">
        <authorList>
            <person name="Sid Ahmed O."/>
        </authorList>
    </citation>
    <scope>NUCLEOTIDE SEQUENCE [LARGE SCALE GENOMIC DNA]</scope>
    <source>
        <strain evidence="1 2">TX4248</strain>
    </source>
</reference>
<protein>
    <submittedName>
        <fullName evidence="1">Cof-like hydrolase</fullName>
    </submittedName>
</protein>
<name>A0A125W7V8_ENTFL</name>
<dbReference type="SUPFAM" id="SSF56784">
    <property type="entry name" value="HAD-like"/>
    <property type="match status" value="1"/>
</dbReference>
<evidence type="ECO:0000313" key="2">
    <source>
        <dbReference type="Proteomes" id="UP000004846"/>
    </source>
</evidence>
<dbReference type="HOGENOM" id="CLU_044146_0_1_9"/>
<keyword evidence="1" id="KW-0378">Hydrolase</keyword>
<dbReference type="InterPro" id="IPR023214">
    <property type="entry name" value="HAD_sf"/>
</dbReference>
<evidence type="ECO:0000313" key="1">
    <source>
        <dbReference type="EMBL" id="EFM83420.1"/>
    </source>
</evidence>
<gene>
    <name evidence="1" type="ORF">HMPREF9498_00877</name>
</gene>
<dbReference type="NCBIfam" id="TIGR00099">
    <property type="entry name" value="Cof-subfamily"/>
    <property type="match status" value="1"/>
</dbReference>
<dbReference type="CDD" id="cd07516">
    <property type="entry name" value="HAD_Pase"/>
    <property type="match status" value="1"/>
</dbReference>
<dbReference type="SFLD" id="SFLDG01140">
    <property type="entry name" value="C2.B:_Phosphomannomutase_and_P"/>
    <property type="match status" value="1"/>
</dbReference>
<accession>A0A125W7V8</accession>
<dbReference type="InterPro" id="IPR036412">
    <property type="entry name" value="HAD-like_sf"/>
</dbReference>
<dbReference type="NCBIfam" id="TIGR01484">
    <property type="entry name" value="HAD-SF-IIB"/>
    <property type="match status" value="1"/>
</dbReference>
<dbReference type="GO" id="GO:0005829">
    <property type="term" value="C:cytosol"/>
    <property type="evidence" value="ECO:0007669"/>
    <property type="project" value="TreeGrafter"/>
</dbReference>
<dbReference type="PROSITE" id="PS01228">
    <property type="entry name" value="COF_1"/>
    <property type="match status" value="1"/>
</dbReference>
<dbReference type="SFLD" id="SFLDG01144">
    <property type="entry name" value="C2.B.4:_PGP_Like"/>
    <property type="match status" value="1"/>
</dbReference>
<dbReference type="Proteomes" id="UP000004846">
    <property type="component" value="Unassembled WGS sequence"/>
</dbReference>
<dbReference type="Gene3D" id="3.30.1240.10">
    <property type="match status" value="1"/>
</dbReference>
<dbReference type="GO" id="GO:0016791">
    <property type="term" value="F:phosphatase activity"/>
    <property type="evidence" value="ECO:0007669"/>
    <property type="project" value="TreeGrafter"/>
</dbReference>
<dbReference type="RefSeq" id="WP_002358000.1">
    <property type="nucleotide sequence ID" value="NZ_GL454430.1"/>
</dbReference>
<organism evidence="1 2">
    <name type="scientific">Enterococcus faecalis TX4248</name>
    <dbReference type="NCBI Taxonomy" id="749495"/>
    <lineage>
        <taxon>Bacteria</taxon>
        <taxon>Bacillati</taxon>
        <taxon>Bacillota</taxon>
        <taxon>Bacilli</taxon>
        <taxon>Lactobacillales</taxon>
        <taxon>Enterococcaceae</taxon>
        <taxon>Enterococcus</taxon>
    </lineage>
</organism>
<dbReference type="GO" id="GO:0000287">
    <property type="term" value="F:magnesium ion binding"/>
    <property type="evidence" value="ECO:0007669"/>
    <property type="project" value="TreeGrafter"/>
</dbReference>